<keyword evidence="7" id="KW-0862">Zinc</keyword>
<evidence type="ECO:0000313" key="11">
    <source>
        <dbReference type="EMBL" id="CAF1091751.1"/>
    </source>
</evidence>
<evidence type="ECO:0000256" key="9">
    <source>
        <dbReference type="SAM" id="MobiDB-lite"/>
    </source>
</evidence>
<dbReference type="InterPro" id="IPR051986">
    <property type="entry name" value="Innate_Immune_Apopt_Reg"/>
</dbReference>
<evidence type="ECO:0000313" key="12">
    <source>
        <dbReference type="Proteomes" id="UP000663852"/>
    </source>
</evidence>
<dbReference type="SMART" id="SM00647">
    <property type="entry name" value="IBR"/>
    <property type="match status" value="1"/>
</dbReference>
<protein>
    <recommendedName>
        <fullName evidence="10">RING-type domain-containing protein</fullName>
    </recommendedName>
</protein>
<feature type="domain" description="RING-type" evidence="10">
    <location>
        <begin position="536"/>
        <end position="805"/>
    </location>
</feature>
<feature type="region of interest" description="Disordered" evidence="9">
    <location>
        <begin position="312"/>
        <end position="337"/>
    </location>
</feature>
<reference evidence="11" key="1">
    <citation type="submission" date="2021-02" db="EMBL/GenBank/DDBJ databases">
        <authorList>
            <person name="Nowell W R."/>
        </authorList>
    </citation>
    <scope>NUCLEOTIDE SEQUENCE</scope>
</reference>
<dbReference type="PROSITE" id="PS01357">
    <property type="entry name" value="ZF_ZZ_1"/>
    <property type="match status" value="1"/>
</dbReference>
<comment type="caution">
    <text evidence="11">The sequence shown here is derived from an EMBL/GenBank/DDBJ whole genome shotgun (WGS) entry which is preliminary data.</text>
</comment>
<evidence type="ECO:0000256" key="3">
    <source>
        <dbReference type="ARBA" id="ARBA00022737"/>
    </source>
</evidence>
<name>A0A814NCQ2_ADIRI</name>
<dbReference type="AlphaFoldDB" id="A0A814NCQ2"/>
<keyword evidence="5" id="KW-0863">Zinc-finger</keyword>
<keyword evidence="6" id="KW-0833">Ubl conjugation pathway</keyword>
<proteinExistence type="predicted"/>
<accession>A0A814NCQ2</accession>
<dbReference type="InterPro" id="IPR002867">
    <property type="entry name" value="IBR_dom"/>
</dbReference>
<dbReference type="OrthoDB" id="1431934at2759"/>
<evidence type="ECO:0000256" key="2">
    <source>
        <dbReference type="ARBA" id="ARBA00022723"/>
    </source>
</evidence>
<gene>
    <name evidence="11" type="ORF">EDS130_LOCUS19514</name>
</gene>
<keyword evidence="1" id="KW-0808">Transferase</keyword>
<dbReference type="Gene3D" id="1.20.120.1750">
    <property type="match status" value="1"/>
</dbReference>
<dbReference type="GO" id="GO:0016740">
    <property type="term" value="F:transferase activity"/>
    <property type="evidence" value="ECO:0007669"/>
    <property type="project" value="UniProtKB-KW"/>
</dbReference>
<dbReference type="GO" id="GO:0006281">
    <property type="term" value="P:DNA repair"/>
    <property type="evidence" value="ECO:0007669"/>
    <property type="project" value="UniProtKB-KW"/>
</dbReference>
<keyword evidence="4" id="KW-0227">DNA damage</keyword>
<keyword evidence="8" id="KW-0234">DNA repair</keyword>
<dbReference type="GO" id="GO:0003677">
    <property type="term" value="F:DNA binding"/>
    <property type="evidence" value="ECO:0007669"/>
    <property type="project" value="InterPro"/>
</dbReference>
<dbReference type="PANTHER" id="PTHR16295:SF10">
    <property type="entry name" value="EXPRESSED PROTEIN"/>
    <property type="match status" value="1"/>
</dbReference>
<dbReference type="CDD" id="cd20335">
    <property type="entry name" value="BRcat_RBR"/>
    <property type="match status" value="1"/>
</dbReference>
<sequence length="881" mass="100239">MLNSDRKLCPLCSVDVRADQLGAHVLGCGKKEQCSSCGNKFENLIEHIKVCPIRNNSYQSPLTYQSPSAAIYKPQAMKNCPICSTSVREDDYPTHLSTCSTRGNTPPSIIPKTTQTCSNCHSEINESDILRHVLTCSHSTTASYNSKQQTMKNCPICSTSVREDDYPAHLSTCSIKGCASTSTTPTTTQPYNRGEKQINRPDMNHHAPSHNPNYLKTTIKCSICCALVEEVDYPKHLDFCRSRQPIAPSNNRGNNMKKCVTCSRTMNEIEFAEHINKCVNEASAKQPETEDCIICFKPIAKVEYEKHVNDCLSKSSSPSPSVTPKPSKPTIQSRSNSCSTCSKPVNSSAKSSHSVPCLSKHVHCVECLQKLMNEHIKSKTAPVCYANHCDYELSRYDVYCLPVDANVRDQLLPLIQSTQRPQCPICEFYVDFRTMDDFQRHAISCDSENMVSCEDCHCLYKANQSQRHSQECRMRTRAQQQQALVDFLLPRTKYSWTAVQLRAFIEHTKKVRLPLDPHSIVKSLTIYGASFPLEVPTVECAVCLEARVYDDVFVFGCDEKHKLCYGCFEDACTAKMNNNEVLTCALCAYQLLDGEIKELRVSNDRKREFLDYQSQKTFHNYRDGTQGVIKCPKQGCKWIVEAQNPTERMSVTCGMCQYQFCSLCSELYHYRTTCQELREITQRWAIWCNTERGNYWQARAQQDATYQAQLQDYERQKAANAQRNGELQQRHQELMNDEKYKAQRCRLCPNCHRVVERIEGCDSMLCGRNYHGGDQQSGCGHSFKWPQAQPYVPMADAGPQQIRNDLARPEEQKAIVHEGIQCDSCHQQVQGVRFDCCHCASLIFCEKCEQRATLEHANQIREQGMQQHVFRLIPRPLNGDR</sequence>
<dbReference type="PROSITE" id="PS51873">
    <property type="entry name" value="TRIAD"/>
    <property type="match status" value="1"/>
</dbReference>
<dbReference type="GO" id="GO:0005739">
    <property type="term" value="C:mitochondrion"/>
    <property type="evidence" value="ECO:0007669"/>
    <property type="project" value="TreeGrafter"/>
</dbReference>
<dbReference type="GO" id="GO:0008270">
    <property type="term" value="F:zinc ion binding"/>
    <property type="evidence" value="ECO:0007669"/>
    <property type="project" value="UniProtKB-KW"/>
</dbReference>
<dbReference type="InterPro" id="IPR006642">
    <property type="entry name" value="Rad18_UBZ4"/>
</dbReference>
<dbReference type="PANTHER" id="PTHR16295">
    <property type="entry name" value="TRAF-TYPE ZINC FINGER PROTEIN-RELATED"/>
    <property type="match status" value="1"/>
</dbReference>
<dbReference type="EMBL" id="CAJNOJ010000094">
    <property type="protein sequence ID" value="CAF1091751.1"/>
    <property type="molecule type" value="Genomic_DNA"/>
</dbReference>
<keyword evidence="3" id="KW-0677">Repeat</keyword>
<dbReference type="Pfam" id="PF01485">
    <property type="entry name" value="IBR"/>
    <property type="match status" value="1"/>
</dbReference>
<keyword evidence="2" id="KW-0479">Metal-binding</keyword>
<evidence type="ECO:0000256" key="1">
    <source>
        <dbReference type="ARBA" id="ARBA00022679"/>
    </source>
</evidence>
<evidence type="ECO:0000256" key="6">
    <source>
        <dbReference type="ARBA" id="ARBA00022786"/>
    </source>
</evidence>
<dbReference type="InterPro" id="IPR044066">
    <property type="entry name" value="TRIAD_supradom"/>
</dbReference>
<evidence type="ECO:0000256" key="5">
    <source>
        <dbReference type="ARBA" id="ARBA00022771"/>
    </source>
</evidence>
<evidence type="ECO:0000259" key="10">
    <source>
        <dbReference type="PROSITE" id="PS51873"/>
    </source>
</evidence>
<dbReference type="SUPFAM" id="SSF57850">
    <property type="entry name" value="RING/U-box"/>
    <property type="match status" value="3"/>
</dbReference>
<dbReference type="InterPro" id="IPR000433">
    <property type="entry name" value="Znf_ZZ"/>
</dbReference>
<organism evidence="11 12">
    <name type="scientific">Adineta ricciae</name>
    <name type="common">Rotifer</name>
    <dbReference type="NCBI Taxonomy" id="249248"/>
    <lineage>
        <taxon>Eukaryota</taxon>
        <taxon>Metazoa</taxon>
        <taxon>Spiralia</taxon>
        <taxon>Gnathifera</taxon>
        <taxon>Rotifera</taxon>
        <taxon>Eurotatoria</taxon>
        <taxon>Bdelloidea</taxon>
        <taxon>Adinetida</taxon>
        <taxon>Adinetidae</taxon>
        <taxon>Adineta</taxon>
    </lineage>
</organism>
<evidence type="ECO:0000256" key="8">
    <source>
        <dbReference type="ARBA" id="ARBA00023204"/>
    </source>
</evidence>
<evidence type="ECO:0000256" key="4">
    <source>
        <dbReference type="ARBA" id="ARBA00022763"/>
    </source>
</evidence>
<dbReference type="SMART" id="SM00734">
    <property type="entry name" value="ZnF_Rad18"/>
    <property type="match status" value="4"/>
</dbReference>
<dbReference type="Proteomes" id="UP000663852">
    <property type="component" value="Unassembled WGS sequence"/>
</dbReference>
<evidence type="ECO:0000256" key="7">
    <source>
        <dbReference type="ARBA" id="ARBA00022833"/>
    </source>
</evidence>